<dbReference type="Proteomes" id="UP000499080">
    <property type="component" value="Unassembled WGS sequence"/>
</dbReference>
<accession>A0A4Y2DB85</accession>
<keyword evidence="2" id="KW-1185">Reference proteome</keyword>
<protein>
    <submittedName>
        <fullName evidence="1">Uncharacterized protein</fullName>
    </submittedName>
</protein>
<name>A0A4Y2DB85_ARAVE</name>
<dbReference type="OrthoDB" id="6760986at2759"/>
<dbReference type="EMBL" id="BGPR01000328">
    <property type="protein sequence ID" value="GBM13489.1"/>
    <property type="molecule type" value="Genomic_DNA"/>
</dbReference>
<proteinExistence type="predicted"/>
<comment type="caution">
    <text evidence="1">The sequence shown here is derived from an EMBL/GenBank/DDBJ whole genome shotgun (WGS) entry which is preliminary data.</text>
</comment>
<organism evidence="1 2">
    <name type="scientific">Araneus ventricosus</name>
    <name type="common">Orbweaver spider</name>
    <name type="synonym">Epeira ventricosa</name>
    <dbReference type="NCBI Taxonomy" id="182803"/>
    <lineage>
        <taxon>Eukaryota</taxon>
        <taxon>Metazoa</taxon>
        <taxon>Ecdysozoa</taxon>
        <taxon>Arthropoda</taxon>
        <taxon>Chelicerata</taxon>
        <taxon>Arachnida</taxon>
        <taxon>Araneae</taxon>
        <taxon>Araneomorphae</taxon>
        <taxon>Entelegynae</taxon>
        <taxon>Araneoidea</taxon>
        <taxon>Araneidae</taxon>
        <taxon>Araneus</taxon>
    </lineage>
</organism>
<dbReference type="AlphaFoldDB" id="A0A4Y2DB85"/>
<evidence type="ECO:0000313" key="1">
    <source>
        <dbReference type="EMBL" id="GBM13489.1"/>
    </source>
</evidence>
<sequence>MCKISNKLPENPSYVLDGGDLLHRVHWPSPATYGDVCNAYLDYVNRNYGKNVIVAFDGYELSTKDVVHMRRAVEKSAARVDVAPSNAMTIAKEQFLSNLENKKEF</sequence>
<gene>
    <name evidence="1" type="ORF">AVEN_40425_1</name>
</gene>
<reference evidence="1 2" key="1">
    <citation type="journal article" date="2019" name="Sci. Rep.">
        <title>Orb-weaving spider Araneus ventricosus genome elucidates the spidroin gene catalogue.</title>
        <authorList>
            <person name="Kono N."/>
            <person name="Nakamura H."/>
            <person name="Ohtoshi R."/>
            <person name="Moran D.A.P."/>
            <person name="Shinohara A."/>
            <person name="Yoshida Y."/>
            <person name="Fujiwara M."/>
            <person name="Mori M."/>
            <person name="Tomita M."/>
            <person name="Arakawa K."/>
        </authorList>
    </citation>
    <scope>NUCLEOTIDE SEQUENCE [LARGE SCALE GENOMIC DNA]</scope>
</reference>
<evidence type="ECO:0000313" key="2">
    <source>
        <dbReference type="Proteomes" id="UP000499080"/>
    </source>
</evidence>